<dbReference type="CDD" id="cd15331">
    <property type="entry name" value="7tmA_5-HT1A_invertebrates"/>
    <property type="match status" value="1"/>
</dbReference>
<feature type="transmembrane region" description="Helical" evidence="13">
    <location>
        <begin position="104"/>
        <end position="126"/>
    </location>
</feature>
<dbReference type="OrthoDB" id="5955450at2759"/>
<dbReference type="AlphaFoldDB" id="A0A8J2S2P5"/>
<feature type="transmembrane region" description="Helical" evidence="13">
    <location>
        <begin position="186"/>
        <end position="206"/>
    </location>
</feature>
<keyword evidence="9 11" id="KW-0675">Receptor</keyword>
<evidence type="ECO:0000256" key="12">
    <source>
        <dbReference type="SAM" id="MobiDB-lite"/>
    </source>
</evidence>
<feature type="region of interest" description="Disordered" evidence="12">
    <location>
        <begin position="480"/>
        <end position="542"/>
    </location>
</feature>
<keyword evidence="7 13" id="KW-0472">Membrane</keyword>
<dbReference type="SMART" id="SM01381">
    <property type="entry name" value="7TM_GPCR_Srsx"/>
    <property type="match status" value="1"/>
</dbReference>
<dbReference type="Gene3D" id="1.20.1070.10">
    <property type="entry name" value="Rhodopsin 7-helix transmembrane proteins"/>
    <property type="match status" value="2"/>
</dbReference>
<keyword evidence="5 13" id="KW-1133">Transmembrane helix</keyword>
<comment type="caution">
    <text evidence="15">The sequence shown here is derived from an EMBL/GenBank/DDBJ whole genome shotgun (WGS) entry which is preliminary data.</text>
</comment>
<feature type="domain" description="G-protein coupled receptors family 1 profile" evidence="14">
    <location>
        <begin position="87"/>
        <end position="461"/>
    </location>
</feature>
<feature type="transmembrane region" description="Helical" evidence="13">
    <location>
        <begin position="407"/>
        <end position="430"/>
    </location>
</feature>
<dbReference type="PROSITE" id="PS00237">
    <property type="entry name" value="G_PROTEIN_RECEP_F1_1"/>
    <property type="match status" value="1"/>
</dbReference>
<feature type="transmembrane region" description="Helical" evidence="13">
    <location>
        <begin position="71"/>
        <end position="97"/>
    </location>
</feature>
<sequence>MNWTTTEERPVTAITTTVTTMLNSNEDLTIDSSRNLTLLYNNSSSSTAVTTYLNSSDVLLTVNGLDSLMNVLIAMVLVVLILTTAIGNVFVIAVILLERHLQSVANYLILSLAVADLLVACLVMPLGAVYQVTGKWLLGPELCDMWTSSDVLCCTASILHLVAIATDRYWAVTSIDYIQQRTVGRITLMIATVWLVSLLVSCFPLFGWKDDDWQKRIQIYQQCLISQDVGYQVFATLSTFYLPLAIILFLYWRIFLTAKKRIRRRKEQRQNNGISSSTAAAAIGGLRLSLRGAVSSAAPTNSTTGTSNNTGISFVSTVEPSSCSVMAAAVGVLNLGRPNVSPSDTADNLYVEQTVAVAPQQPQQQHQPAKLTRRITSVAVAAVAAAGGGNRRRNMESKRERKAAKTLAIITGAFVVCWLPFFVIALLMPVCQWPHCYYDDNMVSFFLWLGYFNSTLNPILYTIFSPEFRNAFQKLLRMKSSRPRSSQPMATALSHSGGGGGRTTRESRPNVTVLSVGPTVGNNNKFNDPERQSVAAASTYSG</sequence>
<keyword evidence="10 11" id="KW-0807">Transducer</keyword>
<comment type="similarity">
    <text evidence="2 11">Belongs to the G-protein coupled receptor 1 family.</text>
</comment>
<gene>
    <name evidence="15" type="ORF">DGAL_LOCUS16978</name>
</gene>
<dbReference type="GO" id="GO:0071880">
    <property type="term" value="P:adenylate cyclase-activating adrenergic receptor signaling pathway"/>
    <property type="evidence" value="ECO:0007669"/>
    <property type="project" value="TreeGrafter"/>
</dbReference>
<feature type="transmembrane region" description="Helical" evidence="13">
    <location>
        <begin position="146"/>
        <end position="165"/>
    </location>
</feature>
<evidence type="ECO:0000256" key="7">
    <source>
        <dbReference type="ARBA" id="ARBA00023136"/>
    </source>
</evidence>
<evidence type="ECO:0000256" key="3">
    <source>
        <dbReference type="ARBA" id="ARBA00022475"/>
    </source>
</evidence>
<proteinExistence type="inferred from homology"/>
<evidence type="ECO:0000256" key="10">
    <source>
        <dbReference type="ARBA" id="ARBA00023224"/>
    </source>
</evidence>
<keyword evidence="16" id="KW-1185">Reference proteome</keyword>
<dbReference type="SUPFAM" id="SSF81321">
    <property type="entry name" value="Family A G protein-coupled receptor-like"/>
    <property type="match status" value="1"/>
</dbReference>
<reference evidence="15" key="1">
    <citation type="submission" date="2021-11" db="EMBL/GenBank/DDBJ databases">
        <authorList>
            <person name="Schell T."/>
        </authorList>
    </citation>
    <scope>NUCLEOTIDE SEQUENCE</scope>
    <source>
        <strain evidence="15">M5</strain>
    </source>
</reference>
<evidence type="ECO:0000313" key="15">
    <source>
        <dbReference type="EMBL" id="CAH0113176.1"/>
    </source>
</evidence>
<dbReference type="PANTHER" id="PTHR24248:SF199">
    <property type="entry name" value="IP13425P-RELATED"/>
    <property type="match status" value="1"/>
</dbReference>
<comment type="subcellular location">
    <subcellularLocation>
        <location evidence="1">Cell membrane</location>
        <topology evidence="1">Multi-pass membrane protein</topology>
    </subcellularLocation>
</comment>
<dbReference type="EMBL" id="CAKKLH010000336">
    <property type="protein sequence ID" value="CAH0113176.1"/>
    <property type="molecule type" value="Genomic_DNA"/>
</dbReference>
<keyword evidence="4 11" id="KW-0812">Transmembrane</keyword>
<feature type="transmembrane region" description="Helical" evidence="13">
    <location>
        <begin position="234"/>
        <end position="256"/>
    </location>
</feature>
<accession>A0A8J2S2P5</accession>
<dbReference type="PROSITE" id="PS50262">
    <property type="entry name" value="G_PROTEIN_RECEP_F1_2"/>
    <property type="match status" value="1"/>
</dbReference>
<dbReference type="PRINTS" id="PR00237">
    <property type="entry name" value="GPCRRHODOPSN"/>
</dbReference>
<name>A0A8J2S2P5_9CRUS</name>
<evidence type="ECO:0000256" key="5">
    <source>
        <dbReference type="ARBA" id="ARBA00022989"/>
    </source>
</evidence>
<dbReference type="PANTHER" id="PTHR24248">
    <property type="entry name" value="ADRENERGIC RECEPTOR-RELATED G-PROTEIN COUPLED RECEPTOR"/>
    <property type="match status" value="1"/>
</dbReference>
<evidence type="ECO:0000256" key="9">
    <source>
        <dbReference type="ARBA" id="ARBA00023170"/>
    </source>
</evidence>
<dbReference type="GO" id="GO:0004993">
    <property type="term" value="F:G protein-coupled serotonin receptor activity"/>
    <property type="evidence" value="ECO:0007669"/>
    <property type="project" value="UniProtKB-ARBA"/>
</dbReference>
<dbReference type="GO" id="GO:0043410">
    <property type="term" value="P:positive regulation of MAPK cascade"/>
    <property type="evidence" value="ECO:0007669"/>
    <property type="project" value="TreeGrafter"/>
</dbReference>
<evidence type="ECO:0000256" key="4">
    <source>
        <dbReference type="ARBA" id="ARBA00022692"/>
    </source>
</evidence>
<dbReference type="GO" id="GO:0005886">
    <property type="term" value="C:plasma membrane"/>
    <property type="evidence" value="ECO:0007669"/>
    <property type="project" value="UniProtKB-SubCell"/>
</dbReference>
<dbReference type="InterPro" id="IPR017452">
    <property type="entry name" value="GPCR_Rhodpsn_7TM"/>
</dbReference>
<dbReference type="Proteomes" id="UP000789390">
    <property type="component" value="Unassembled WGS sequence"/>
</dbReference>
<evidence type="ECO:0000256" key="8">
    <source>
        <dbReference type="ARBA" id="ARBA00023157"/>
    </source>
</evidence>
<feature type="transmembrane region" description="Helical" evidence="13">
    <location>
        <begin position="442"/>
        <end position="464"/>
    </location>
</feature>
<dbReference type="InterPro" id="IPR000276">
    <property type="entry name" value="GPCR_Rhodpsn"/>
</dbReference>
<keyword evidence="3" id="KW-1003">Cell membrane</keyword>
<evidence type="ECO:0000313" key="16">
    <source>
        <dbReference type="Proteomes" id="UP000789390"/>
    </source>
</evidence>
<evidence type="ECO:0000259" key="14">
    <source>
        <dbReference type="PROSITE" id="PS50262"/>
    </source>
</evidence>
<evidence type="ECO:0000256" key="2">
    <source>
        <dbReference type="ARBA" id="ARBA00010663"/>
    </source>
</evidence>
<evidence type="ECO:0000256" key="6">
    <source>
        <dbReference type="ARBA" id="ARBA00023040"/>
    </source>
</evidence>
<keyword evidence="8" id="KW-1015">Disulfide bond</keyword>
<evidence type="ECO:0000256" key="1">
    <source>
        <dbReference type="ARBA" id="ARBA00004651"/>
    </source>
</evidence>
<organism evidence="15 16">
    <name type="scientific">Daphnia galeata</name>
    <dbReference type="NCBI Taxonomy" id="27404"/>
    <lineage>
        <taxon>Eukaryota</taxon>
        <taxon>Metazoa</taxon>
        <taxon>Ecdysozoa</taxon>
        <taxon>Arthropoda</taxon>
        <taxon>Crustacea</taxon>
        <taxon>Branchiopoda</taxon>
        <taxon>Diplostraca</taxon>
        <taxon>Cladocera</taxon>
        <taxon>Anomopoda</taxon>
        <taxon>Daphniidae</taxon>
        <taxon>Daphnia</taxon>
    </lineage>
</organism>
<evidence type="ECO:0000256" key="11">
    <source>
        <dbReference type="RuleBase" id="RU000688"/>
    </source>
</evidence>
<keyword evidence="6 11" id="KW-0297">G-protein coupled receptor</keyword>
<dbReference type="Pfam" id="PF00001">
    <property type="entry name" value="7tm_1"/>
    <property type="match status" value="1"/>
</dbReference>
<protein>
    <recommendedName>
        <fullName evidence="14">G-protein coupled receptors family 1 profile domain-containing protein</fullName>
    </recommendedName>
</protein>
<evidence type="ECO:0000256" key="13">
    <source>
        <dbReference type="SAM" id="Phobius"/>
    </source>
</evidence>